<evidence type="ECO:0000256" key="6">
    <source>
        <dbReference type="SAM" id="Phobius"/>
    </source>
</evidence>
<sequence>MPAMYLLAFAGACVLVAMAPGASTAVILRQTIRSGRGGGLAATLGNETGILLQGLAAAFGLSFLPRFVLAG</sequence>
<evidence type="ECO:0000313" key="7">
    <source>
        <dbReference type="EMBL" id="QYC41446.1"/>
    </source>
</evidence>
<dbReference type="InterPro" id="IPR001123">
    <property type="entry name" value="LeuE-type"/>
</dbReference>
<proteinExistence type="predicted"/>
<accession>A0ABX8U3H5</accession>
<evidence type="ECO:0000256" key="5">
    <source>
        <dbReference type="ARBA" id="ARBA00023136"/>
    </source>
</evidence>
<protein>
    <recommendedName>
        <fullName evidence="9">Lysine transporter LysE</fullName>
    </recommendedName>
</protein>
<evidence type="ECO:0008006" key="9">
    <source>
        <dbReference type="Google" id="ProtNLM"/>
    </source>
</evidence>
<evidence type="ECO:0000256" key="4">
    <source>
        <dbReference type="ARBA" id="ARBA00022989"/>
    </source>
</evidence>
<keyword evidence="2" id="KW-1003">Cell membrane</keyword>
<keyword evidence="3 6" id="KW-0812">Transmembrane</keyword>
<keyword evidence="4 6" id="KW-1133">Transmembrane helix</keyword>
<dbReference type="EMBL" id="CP068985">
    <property type="protein sequence ID" value="QYC41446.1"/>
    <property type="molecule type" value="Genomic_DNA"/>
</dbReference>
<name>A0ABX8U3H5_9ACTN</name>
<evidence type="ECO:0000256" key="2">
    <source>
        <dbReference type="ARBA" id="ARBA00022475"/>
    </source>
</evidence>
<gene>
    <name evidence="7" type="ORF">Nocox_19185</name>
</gene>
<keyword evidence="8" id="KW-1185">Reference proteome</keyword>
<dbReference type="Pfam" id="PF01810">
    <property type="entry name" value="LysE"/>
    <property type="match status" value="1"/>
</dbReference>
<dbReference type="Proteomes" id="UP000824681">
    <property type="component" value="Chromosome"/>
</dbReference>
<reference evidence="7 8" key="1">
    <citation type="journal article" date="2021" name="ACS Chem. Biol.">
        <title>Genomic-Led Discovery of a Novel Glycopeptide Antibiotic by Nonomuraea coxensis DSM 45129.</title>
        <authorList>
            <person name="Yushchuk O."/>
            <person name="Vior N.M."/>
            <person name="Andreo-Vidal A."/>
            <person name="Berini F."/>
            <person name="Ruckert C."/>
            <person name="Busche T."/>
            <person name="Binda E."/>
            <person name="Kalinowski J."/>
            <person name="Truman A.W."/>
            <person name="Marinelli F."/>
        </authorList>
    </citation>
    <scope>NUCLEOTIDE SEQUENCE [LARGE SCALE GENOMIC DNA]</scope>
    <source>
        <strain evidence="7 8">DSM 45129</strain>
    </source>
</reference>
<feature type="transmembrane region" description="Helical" evidence="6">
    <location>
        <begin position="49"/>
        <end position="69"/>
    </location>
</feature>
<comment type="subcellular location">
    <subcellularLocation>
        <location evidence="1">Cell membrane</location>
        <topology evidence="1">Multi-pass membrane protein</topology>
    </subcellularLocation>
</comment>
<keyword evidence="5 6" id="KW-0472">Membrane</keyword>
<evidence type="ECO:0000256" key="1">
    <source>
        <dbReference type="ARBA" id="ARBA00004651"/>
    </source>
</evidence>
<organism evidence="7 8">
    <name type="scientific">Nonomuraea coxensis DSM 45129</name>
    <dbReference type="NCBI Taxonomy" id="1122611"/>
    <lineage>
        <taxon>Bacteria</taxon>
        <taxon>Bacillati</taxon>
        <taxon>Actinomycetota</taxon>
        <taxon>Actinomycetes</taxon>
        <taxon>Streptosporangiales</taxon>
        <taxon>Streptosporangiaceae</taxon>
        <taxon>Nonomuraea</taxon>
    </lineage>
</organism>
<evidence type="ECO:0000313" key="8">
    <source>
        <dbReference type="Proteomes" id="UP000824681"/>
    </source>
</evidence>
<evidence type="ECO:0000256" key="3">
    <source>
        <dbReference type="ARBA" id="ARBA00022692"/>
    </source>
</evidence>